<dbReference type="OrthoDB" id="205993at2759"/>
<protein>
    <recommendedName>
        <fullName evidence="4">DUF654-domain-containing protein</fullName>
    </recommendedName>
</protein>
<feature type="region of interest" description="Disordered" evidence="1">
    <location>
        <begin position="684"/>
        <end position="704"/>
    </location>
</feature>
<dbReference type="FunCoup" id="A0A409WJ11">
    <property type="interactions" value="436"/>
</dbReference>
<reference evidence="2 3" key="1">
    <citation type="journal article" date="2018" name="Evol. Lett.">
        <title>Horizontal gene cluster transfer increased hallucinogenic mushroom diversity.</title>
        <authorList>
            <person name="Reynolds H.T."/>
            <person name="Vijayakumar V."/>
            <person name="Gluck-Thaler E."/>
            <person name="Korotkin H.B."/>
            <person name="Matheny P.B."/>
            <person name="Slot J.C."/>
        </authorList>
    </citation>
    <scope>NUCLEOTIDE SEQUENCE [LARGE SCALE GENOMIC DNA]</scope>
    <source>
        <strain evidence="2 3">2631</strain>
    </source>
</reference>
<feature type="region of interest" description="Disordered" evidence="1">
    <location>
        <begin position="726"/>
        <end position="763"/>
    </location>
</feature>
<comment type="caution">
    <text evidence="2">The sequence shown here is derived from an EMBL/GenBank/DDBJ whole genome shotgun (WGS) entry which is preliminary data.</text>
</comment>
<dbReference type="AlphaFoldDB" id="A0A409WJ11"/>
<dbReference type="PANTHER" id="PTHR22684:SF0">
    <property type="entry name" value="RIBOSOME QUALITY CONTROL COMPLEX SUBUNIT TCF25"/>
    <property type="match status" value="1"/>
</dbReference>
<dbReference type="EMBL" id="NHYD01003416">
    <property type="protein sequence ID" value="PPQ78492.1"/>
    <property type="molecule type" value="Genomic_DNA"/>
</dbReference>
<dbReference type="Proteomes" id="UP000283269">
    <property type="component" value="Unassembled WGS sequence"/>
</dbReference>
<evidence type="ECO:0000313" key="2">
    <source>
        <dbReference type="EMBL" id="PPQ78492.1"/>
    </source>
</evidence>
<accession>A0A409WJ11</accession>
<name>A0A409WJ11_PSICY</name>
<feature type="compositionally biased region" description="Acidic residues" evidence="1">
    <location>
        <begin position="782"/>
        <end position="796"/>
    </location>
</feature>
<dbReference type="PANTHER" id="PTHR22684">
    <property type="entry name" value="NULP1-RELATED"/>
    <property type="match status" value="1"/>
</dbReference>
<dbReference type="InParanoid" id="A0A409WJ11"/>
<dbReference type="GO" id="GO:1990112">
    <property type="term" value="C:RQC complex"/>
    <property type="evidence" value="ECO:0007669"/>
    <property type="project" value="TreeGrafter"/>
</dbReference>
<dbReference type="InterPro" id="IPR006994">
    <property type="entry name" value="TCF25/Rqc1"/>
</dbReference>
<keyword evidence="3" id="KW-1185">Reference proteome</keyword>
<evidence type="ECO:0000313" key="3">
    <source>
        <dbReference type="Proteomes" id="UP000283269"/>
    </source>
</evidence>
<feature type="region of interest" description="Disordered" evidence="1">
    <location>
        <begin position="776"/>
        <end position="796"/>
    </location>
</feature>
<feature type="region of interest" description="Disordered" evidence="1">
    <location>
        <begin position="177"/>
        <end position="201"/>
    </location>
</feature>
<evidence type="ECO:0008006" key="4">
    <source>
        <dbReference type="Google" id="ProtNLM"/>
    </source>
</evidence>
<dbReference type="Pfam" id="PF04910">
    <property type="entry name" value="Tcf25"/>
    <property type="match status" value="1"/>
</dbReference>
<sequence length="796" mass="89871">MPPRLNKRQQRELEEIEALKSTKPSEQLELSDDEDLPAPSQTRSGSAFMNLLVPDDSEEEEEEKTTKSRKSKKKKKKPAAESTPVVAPPTPAKTIPVPAPRNEKKAQKKARAKEKKAANDELDQVLAELSIQYPPSHKISQAESGKQSLADLLSVSLQHLDGEAEMRRFFGSRVVQASREDGQSSSRKKAPPVKSNLTRPQPSWWAAKGREGLSLHAYTDEETNAKLARLGWTALQEKWWTVEYSKKYKSMTKAFMDTVLSGDPQGFWDLLGTLPWHADTLLQVSETEHAQAVDFVDRALFTYERAFIGAFTFTTGLNRLDFDRVENRPFFLALHRQITDLQRRGCVRTAFEFSRLMYSLDPWNDPHGALLHLDFLAIKAGMHQWLLDIYDTFVERQKHEGKSNTRLNPSLLPGWAYARALALKVSEDGAKNSDHTASTLALKEAARDFPSVVPLLADKLDVSLPADVRGHRDFKILTDSSSLSVATGILHLLSHLYVQRSSPLWKEHSEWFALSITEEFANLSTSALPSTERRKAFLGQYENNNNRSLQFSIYRHIMVLETSYRRLFSFIPRQVLEAKSLACDPLPPPTAVSQYDQAFFGGVDDLYSPRLRTRRQRAVEERRLAQLMPDAAFRQQLQGFFDANPHFAERFPGGILQFAQMVGQLPPDVLEDMMLVEAAAADGGNNNNAMPGGFGEEEQEQEQRGFGFAEVNFNPVLPQAGNAVPRVQDNQQQARHEDLNEEEEDAGEEDEDEDEEEYISPMPRVIRNLLGRLWGRNQPEESSSEDEAPLDDTGVD</sequence>
<feature type="compositionally biased region" description="Basic residues" evidence="1">
    <location>
        <begin position="67"/>
        <end position="77"/>
    </location>
</feature>
<feature type="region of interest" description="Disordered" evidence="1">
    <location>
        <begin position="17"/>
        <end position="121"/>
    </location>
</feature>
<evidence type="ECO:0000256" key="1">
    <source>
        <dbReference type="SAM" id="MobiDB-lite"/>
    </source>
</evidence>
<organism evidence="2 3">
    <name type="scientific">Psilocybe cyanescens</name>
    <dbReference type="NCBI Taxonomy" id="93625"/>
    <lineage>
        <taxon>Eukaryota</taxon>
        <taxon>Fungi</taxon>
        <taxon>Dikarya</taxon>
        <taxon>Basidiomycota</taxon>
        <taxon>Agaricomycotina</taxon>
        <taxon>Agaricomycetes</taxon>
        <taxon>Agaricomycetidae</taxon>
        <taxon>Agaricales</taxon>
        <taxon>Agaricineae</taxon>
        <taxon>Strophariaceae</taxon>
        <taxon>Psilocybe</taxon>
    </lineage>
</organism>
<dbReference type="STRING" id="93625.A0A409WJ11"/>
<gene>
    <name evidence="2" type="ORF">CVT25_011833</name>
</gene>
<feature type="compositionally biased region" description="Acidic residues" evidence="1">
    <location>
        <begin position="739"/>
        <end position="758"/>
    </location>
</feature>
<proteinExistence type="predicted"/>
<dbReference type="GO" id="GO:0072344">
    <property type="term" value="P:rescue of stalled ribosome"/>
    <property type="evidence" value="ECO:0007669"/>
    <property type="project" value="TreeGrafter"/>
</dbReference>
<dbReference type="GO" id="GO:1990116">
    <property type="term" value="P:ribosome-associated ubiquitin-dependent protein catabolic process"/>
    <property type="evidence" value="ECO:0007669"/>
    <property type="project" value="TreeGrafter"/>
</dbReference>